<comment type="caution">
    <text evidence="2">The sequence shown here is derived from an EMBL/GenBank/DDBJ whole genome shotgun (WGS) entry which is preliminary data.</text>
</comment>
<feature type="region of interest" description="Disordered" evidence="1">
    <location>
        <begin position="479"/>
        <end position="521"/>
    </location>
</feature>
<dbReference type="EMBL" id="CAMXCT010000743">
    <property type="protein sequence ID" value="CAI3982747.1"/>
    <property type="molecule type" value="Genomic_DNA"/>
</dbReference>
<dbReference type="SUPFAM" id="SSF57997">
    <property type="entry name" value="Tropomyosin"/>
    <property type="match status" value="1"/>
</dbReference>
<gene>
    <name evidence="2" type="ORF">C1SCF055_LOCUS10412</name>
</gene>
<keyword evidence="5" id="KW-1185">Reference proteome</keyword>
<feature type="region of interest" description="Disordered" evidence="1">
    <location>
        <begin position="412"/>
        <end position="466"/>
    </location>
</feature>
<protein>
    <submittedName>
        <fullName evidence="4">PH domain-containing protein</fullName>
    </submittedName>
</protein>
<evidence type="ECO:0000313" key="5">
    <source>
        <dbReference type="Proteomes" id="UP001152797"/>
    </source>
</evidence>
<feature type="compositionally biased region" description="Basic and acidic residues" evidence="1">
    <location>
        <begin position="412"/>
        <end position="442"/>
    </location>
</feature>
<reference evidence="3" key="2">
    <citation type="submission" date="2024-04" db="EMBL/GenBank/DDBJ databases">
        <authorList>
            <person name="Chen Y."/>
            <person name="Shah S."/>
            <person name="Dougan E. K."/>
            <person name="Thang M."/>
            <person name="Chan C."/>
        </authorList>
    </citation>
    <scope>NUCLEOTIDE SEQUENCE [LARGE SCALE GENOMIC DNA]</scope>
</reference>
<evidence type="ECO:0000313" key="2">
    <source>
        <dbReference type="EMBL" id="CAI3982747.1"/>
    </source>
</evidence>
<accession>A0A9P1FQH1</accession>
<dbReference type="AlphaFoldDB" id="A0A9P1FQH1"/>
<feature type="compositionally biased region" description="Polar residues" evidence="1">
    <location>
        <begin position="511"/>
        <end position="521"/>
    </location>
</feature>
<evidence type="ECO:0000313" key="4">
    <source>
        <dbReference type="EMBL" id="CAL4770059.1"/>
    </source>
</evidence>
<organism evidence="2">
    <name type="scientific">Cladocopium goreaui</name>
    <dbReference type="NCBI Taxonomy" id="2562237"/>
    <lineage>
        <taxon>Eukaryota</taxon>
        <taxon>Sar</taxon>
        <taxon>Alveolata</taxon>
        <taxon>Dinophyceae</taxon>
        <taxon>Suessiales</taxon>
        <taxon>Symbiodiniaceae</taxon>
        <taxon>Cladocopium</taxon>
    </lineage>
</organism>
<evidence type="ECO:0000256" key="1">
    <source>
        <dbReference type="SAM" id="MobiDB-lite"/>
    </source>
</evidence>
<name>A0A9P1FQH1_9DINO</name>
<dbReference type="EMBL" id="CAMXCT020000743">
    <property type="protein sequence ID" value="CAL1136122.1"/>
    <property type="molecule type" value="Genomic_DNA"/>
</dbReference>
<sequence length="861" mass="96473">MNAANFTTFSTGIGSHGFVLGQKYLHDYPNEFYRMRSMGLMKQLPTNKADKDLDKPAYVFDVKYSMSASIIAETMNPKLGQLTRNDPEYKYRMYHAACPLLVGCVGSPMIFTWAAPSAVALKKAGPKGRLLLAVSAVMARAVPPLAIPPASIDDLSAAISPREAICGEITYRLGGNFWPSRASAKLHGDLLLIHRRSRQEAAVQLTGASVEMQGSCSIKIEAPGTPVLVMRLDNSSDTERWLSELQHATQRSRSYREMLRDVPLLSPRSEVASTPSETLTAELQGLRNRLAQEEATTREMEMNMRAANLRADAAQQSLRDARERAHGVEKAMQQEQDKRKMAEAQLKELQAHQLAQSESHQALLQEKTKLQEAEKHIQELQNKLASASLQGKALLEEQQKRRQAETAIKELQSKLENVSSHEKATLEEQEKCKEEMEKRKQAEATVQEQQVKLESHSSELQGKLEQVSQQEAKIKELQDQLEEQVSKSKELQDKLEDQASKAKDLEDRMTFNETSQETDAASQLQLLQTRLTRMEQRLQGEEQRRKVAEESKAGAERRLAEMELVLQNVKKPGEVNQTQTADDEASKKKLKAAEERIQVLQARAERLEEQLSELATESKAQMIELHDQWLSKEHAAKAASDAQLEALQTELAFQRAEVTEKERKELKGAIDSERAAKEAVEVKLQAAQEAEETKKQELETCKAQAAQAASDFKERIQALEAELRSFTLSVDLPSSEKTLELQEQIDKLEGEAGDLRRRLGAAEQRFSAEQHRRQTAEARTQDMEARLTDLEEVRSMTRLQGQLEAAMVKASREAQAKNMAQRQLVAALKAATAAGAKIKAAEAWMKNPGPDDSKHTERIAH</sequence>
<evidence type="ECO:0000313" key="3">
    <source>
        <dbReference type="EMBL" id="CAL1136122.1"/>
    </source>
</evidence>
<dbReference type="EMBL" id="CAMXCT030000743">
    <property type="protein sequence ID" value="CAL4770059.1"/>
    <property type="molecule type" value="Genomic_DNA"/>
</dbReference>
<dbReference type="OrthoDB" id="435000at2759"/>
<reference evidence="2" key="1">
    <citation type="submission" date="2022-10" db="EMBL/GenBank/DDBJ databases">
        <authorList>
            <person name="Chen Y."/>
            <person name="Dougan E. K."/>
            <person name="Chan C."/>
            <person name="Rhodes N."/>
            <person name="Thang M."/>
        </authorList>
    </citation>
    <scope>NUCLEOTIDE SEQUENCE</scope>
</reference>
<dbReference type="Proteomes" id="UP001152797">
    <property type="component" value="Unassembled WGS sequence"/>
</dbReference>
<feature type="compositionally biased region" description="Basic and acidic residues" evidence="1">
    <location>
        <begin position="479"/>
        <end position="510"/>
    </location>
</feature>
<proteinExistence type="predicted"/>